<dbReference type="Gene3D" id="3.40.30.10">
    <property type="entry name" value="Glutaredoxin"/>
    <property type="match status" value="1"/>
</dbReference>
<proteinExistence type="predicted"/>
<protein>
    <recommendedName>
        <fullName evidence="3">Sucrase/ferredoxin-like</fullName>
    </recommendedName>
</protein>
<dbReference type="InterPro" id="IPR009737">
    <property type="entry name" value="Aim32/Apd1-like"/>
</dbReference>
<reference evidence="2" key="1">
    <citation type="submission" date="2016-10" db="EMBL/GenBank/DDBJ databases">
        <authorList>
            <person name="Varghese N."/>
            <person name="Submissions S."/>
        </authorList>
    </citation>
    <scope>NUCLEOTIDE SEQUENCE [LARGE SCALE GENOMIC DNA]</scope>
    <source>
        <strain evidence="2">DSM 25811 / CCM 8410 / LMG 26954 / E90</strain>
    </source>
</reference>
<evidence type="ECO:0000313" key="1">
    <source>
        <dbReference type="EMBL" id="SDC20265.1"/>
    </source>
</evidence>
<evidence type="ECO:0000313" key="2">
    <source>
        <dbReference type="Proteomes" id="UP000198757"/>
    </source>
</evidence>
<dbReference type="SUPFAM" id="SSF52833">
    <property type="entry name" value="Thioredoxin-like"/>
    <property type="match status" value="1"/>
</dbReference>
<dbReference type="Pfam" id="PF06999">
    <property type="entry name" value="Suc_Fer-like"/>
    <property type="match status" value="1"/>
</dbReference>
<sequence>MSKTGTRHVFFCSAASRYFKEDIHGSAANYNGFILLEHSDPFPEKISQAHFDPNFIAGLQELAKQKKAKLLLIRNRKTDFKTCRLIYVDCIRHRYLTLLSTLADVAAIRLEFYINNPDTIWETDPFFVVCTNGKKDKCCAKFGFPVFKFIENHDKAVPVFESTHVGGDRFAANAVCLPQGIYYGRVMVEDVDAILDATEQQQIHYPNYRGLCTRSFLYQSVECYLRERLQDFSTGFDFTIDAQEEEEEGFRFRVTANGASYQLRLLKKVIPYPYYLTCKSQKPGSITRYILEYFDRA</sequence>
<name>A0A1G6JPA2_NIADE</name>
<dbReference type="Proteomes" id="UP000198757">
    <property type="component" value="Unassembled WGS sequence"/>
</dbReference>
<evidence type="ECO:0008006" key="3">
    <source>
        <dbReference type="Google" id="ProtNLM"/>
    </source>
</evidence>
<gene>
    <name evidence="1" type="ORF">SAMN04487894_101590</name>
</gene>
<organism evidence="1 2">
    <name type="scientific">Niabella drilacis (strain DSM 25811 / CCM 8410 / CCUG 62505 / LMG 26954 / E90)</name>
    <dbReference type="NCBI Taxonomy" id="1285928"/>
    <lineage>
        <taxon>Bacteria</taxon>
        <taxon>Pseudomonadati</taxon>
        <taxon>Bacteroidota</taxon>
        <taxon>Chitinophagia</taxon>
        <taxon>Chitinophagales</taxon>
        <taxon>Chitinophagaceae</taxon>
        <taxon>Niabella</taxon>
    </lineage>
</organism>
<dbReference type="CDD" id="cd03062">
    <property type="entry name" value="TRX_Fd_Sucrase"/>
    <property type="match status" value="1"/>
</dbReference>
<dbReference type="STRING" id="1285928.SAMN04487894_101590"/>
<dbReference type="InterPro" id="IPR036249">
    <property type="entry name" value="Thioredoxin-like_sf"/>
</dbReference>
<dbReference type="EMBL" id="FMZO01000001">
    <property type="protein sequence ID" value="SDC20265.1"/>
    <property type="molecule type" value="Genomic_DNA"/>
</dbReference>
<accession>A0A1G6JPA2</accession>
<dbReference type="AlphaFoldDB" id="A0A1G6JPA2"/>
<dbReference type="OrthoDB" id="3399139at2"/>
<dbReference type="PANTHER" id="PTHR31902:SF22">
    <property type="entry name" value="SLL1203 PROTEIN"/>
    <property type="match status" value="1"/>
</dbReference>
<dbReference type="PANTHER" id="PTHR31902">
    <property type="entry name" value="ACTIN PATCHES DISTAL PROTEIN 1"/>
    <property type="match status" value="1"/>
</dbReference>
<dbReference type="RefSeq" id="WP_090388504.1">
    <property type="nucleotide sequence ID" value="NZ_FMZO01000001.1"/>
</dbReference>
<keyword evidence="2" id="KW-1185">Reference proteome</keyword>